<dbReference type="Proteomes" id="UP001143307">
    <property type="component" value="Unassembled WGS sequence"/>
</dbReference>
<dbReference type="EMBL" id="SHNP01000008">
    <property type="protein sequence ID" value="MCX2975522.1"/>
    <property type="molecule type" value="Genomic_DNA"/>
</dbReference>
<evidence type="ECO:0000256" key="2">
    <source>
        <dbReference type="ARBA" id="ARBA00022692"/>
    </source>
</evidence>
<dbReference type="InterPro" id="IPR011547">
    <property type="entry name" value="SLC26A/SulP_dom"/>
</dbReference>
<evidence type="ECO:0000256" key="5">
    <source>
        <dbReference type="SAM" id="Phobius"/>
    </source>
</evidence>
<dbReference type="InterPro" id="IPR018045">
    <property type="entry name" value="S04_transporter_CS"/>
</dbReference>
<dbReference type="Gene3D" id="3.30.750.24">
    <property type="entry name" value="STAS domain"/>
    <property type="match status" value="1"/>
</dbReference>
<dbReference type="SUPFAM" id="SSF52091">
    <property type="entry name" value="SpoIIaa-like"/>
    <property type="match status" value="1"/>
</dbReference>
<dbReference type="Pfam" id="PF00916">
    <property type="entry name" value="Sulfate_transp"/>
    <property type="match status" value="1"/>
</dbReference>
<dbReference type="InterPro" id="IPR036513">
    <property type="entry name" value="STAS_dom_sf"/>
</dbReference>
<dbReference type="PANTHER" id="PTHR11814">
    <property type="entry name" value="SULFATE TRANSPORTER"/>
    <property type="match status" value="1"/>
</dbReference>
<dbReference type="NCBIfam" id="TIGR00815">
    <property type="entry name" value="sulP"/>
    <property type="match status" value="1"/>
</dbReference>
<feature type="domain" description="STAS" evidence="6">
    <location>
        <begin position="461"/>
        <end position="570"/>
    </location>
</feature>
<dbReference type="PROSITE" id="PS01130">
    <property type="entry name" value="SLC26A"/>
    <property type="match status" value="1"/>
</dbReference>
<feature type="transmembrane region" description="Helical" evidence="5">
    <location>
        <begin position="46"/>
        <end position="67"/>
    </location>
</feature>
<feature type="transmembrane region" description="Helical" evidence="5">
    <location>
        <begin position="216"/>
        <end position="236"/>
    </location>
</feature>
<evidence type="ECO:0000313" key="8">
    <source>
        <dbReference type="Proteomes" id="UP001143307"/>
    </source>
</evidence>
<accession>A0ABT3SZT6</accession>
<dbReference type="InterPro" id="IPR001902">
    <property type="entry name" value="SLC26A/SulP_fam"/>
</dbReference>
<comment type="subcellular location">
    <subcellularLocation>
        <location evidence="1">Membrane</location>
        <topology evidence="1">Multi-pass membrane protein</topology>
    </subcellularLocation>
</comment>
<dbReference type="RefSeq" id="WP_279254160.1">
    <property type="nucleotide sequence ID" value="NZ_SHNP01000008.1"/>
</dbReference>
<evidence type="ECO:0000256" key="1">
    <source>
        <dbReference type="ARBA" id="ARBA00004141"/>
    </source>
</evidence>
<feature type="transmembrane region" description="Helical" evidence="5">
    <location>
        <begin position="100"/>
        <end position="121"/>
    </location>
</feature>
<feature type="transmembrane region" description="Helical" evidence="5">
    <location>
        <begin position="21"/>
        <end position="40"/>
    </location>
</feature>
<protein>
    <submittedName>
        <fullName evidence="7">Sulfate permease</fullName>
    </submittedName>
</protein>
<evidence type="ECO:0000256" key="4">
    <source>
        <dbReference type="ARBA" id="ARBA00023136"/>
    </source>
</evidence>
<reference evidence="7" key="1">
    <citation type="submission" date="2019-02" db="EMBL/GenBank/DDBJ databases">
        <authorList>
            <person name="Li S.-H."/>
        </authorList>
    </citation>
    <scope>NUCLEOTIDE SEQUENCE</scope>
    <source>
        <strain evidence="7">IMCC8485</strain>
    </source>
</reference>
<feature type="transmembrane region" description="Helical" evidence="5">
    <location>
        <begin position="399"/>
        <end position="427"/>
    </location>
</feature>
<feature type="transmembrane region" description="Helical" evidence="5">
    <location>
        <begin position="269"/>
        <end position="293"/>
    </location>
</feature>
<feature type="transmembrane region" description="Helical" evidence="5">
    <location>
        <begin position="181"/>
        <end position="204"/>
    </location>
</feature>
<dbReference type="PROSITE" id="PS50801">
    <property type="entry name" value="STAS"/>
    <property type="match status" value="1"/>
</dbReference>
<name>A0ABT3SZT6_9GAMM</name>
<evidence type="ECO:0000259" key="6">
    <source>
        <dbReference type="PROSITE" id="PS50801"/>
    </source>
</evidence>
<keyword evidence="2 5" id="KW-0812">Transmembrane</keyword>
<gene>
    <name evidence="7" type="primary">sulP</name>
    <name evidence="7" type="ORF">EYC87_18225</name>
</gene>
<feature type="transmembrane region" description="Helical" evidence="5">
    <location>
        <begin position="305"/>
        <end position="324"/>
    </location>
</feature>
<proteinExistence type="predicted"/>
<keyword evidence="8" id="KW-1185">Reference proteome</keyword>
<keyword evidence="3 5" id="KW-1133">Transmembrane helix</keyword>
<feature type="transmembrane region" description="Helical" evidence="5">
    <location>
        <begin position="133"/>
        <end position="151"/>
    </location>
</feature>
<evidence type="ECO:0000313" key="7">
    <source>
        <dbReference type="EMBL" id="MCX2975522.1"/>
    </source>
</evidence>
<organism evidence="7 8">
    <name type="scientific">Candidatus Seongchinamella marina</name>
    <dbReference type="NCBI Taxonomy" id="2518990"/>
    <lineage>
        <taxon>Bacteria</taxon>
        <taxon>Pseudomonadati</taxon>
        <taxon>Pseudomonadota</taxon>
        <taxon>Gammaproteobacteria</taxon>
        <taxon>Cellvibrionales</taxon>
        <taxon>Halieaceae</taxon>
        <taxon>Seongchinamella</taxon>
    </lineage>
</organism>
<keyword evidence="4 5" id="KW-0472">Membrane</keyword>
<dbReference type="CDD" id="cd07042">
    <property type="entry name" value="STAS_SulP_like_sulfate_transporter"/>
    <property type="match status" value="1"/>
</dbReference>
<feature type="transmembrane region" description="Helical" evidence="5">
    <location>
        <begin position="74"/>
        <end position="94"/>
    </location>
</feature>
<feature type="transmembrane region" description="Helical" evidence="5">
    <location>
        <begin position="370"/>
        <end position="387"/>
    </location>
</feature>
<evidence type="ECO:0000256" key="3">
    <source>
        <dbReference type="ARBA" id="ARBA00022989"/>
    </source>
</evidence>
<dbReference type="Pfam" id="PF01740">
    <property type="entry name" value="STAS"/>
    <property type="match status" value="1"/>
</dbReference>
<comment type="caution">
    <text evidence="7">The sequence shown here is derived from an EMBL/GenBank/DDBJ whole genome shotgun (WGS) entry which is preliminary data.</text>
</comment>
<sequence length="570" mass="61004">MQLEKVFPILRTTRGYNRETLSADLLAALIVTIMLIPQSLAYSLLAGLPAEVGLYASILPLIVYALFGTSRTLAVGPVAVASLMTASALANFAQQGTAEYLAGAIILALLSGLFLLLLGLLRLGVLANLLSHPVVSGFITASGMLIAFSQLKHALGVDVHGQTLFEMGQTLVAGWEHSNGYTIVISVFVLAFLIWSRTSAAAFLARFHISHHRAQLIAKASPIVGVLITIAITVLLDLDTKGVAVVGSVPSGLPTFQFPTLTFDLVEQLYLPAIMISIIGYIESVSVGKTLAAKRRQRIDVNQELVGLGAANVASAISGAFPVTGGFSRSVVNFDAGASTQLASVFCATGIALVSIFLTPSLHYLPKATLAATIIVAVLSLVDFSILKRTWQFSKSDFAAVLITIVVTLLFGVETGVACGVLVSVALHLARTSMPHIAEVGLIEGTEHFRNIRRHLTLTTPEILSLRMDESLFFANAHHLESRIYDAVFQKDRIAHVILLCSALNEIDASALEVLEGINAQLAEQGVQLHFSEIKGPVMDTLKRAGFLSQISGNVFLTHYEAYKEVRKLI</sequence>
<dbReference type="InterPro" id="IPR002645">
    <property type="entry name" value="STAS_dom"/>
</dbReference>
<feature type="transmembrane region" description="Helical" evidence="5">
    <location>
        <begin position="336"/>
        <end position="358"/>
    </location>
</feature>